<dbReference type="RefSeq" id="WP_393013334.1">
    <property type="nucleotide sequence ID" value="NZ_JAZAQF010000069.1"/>
</dbReference>
<evidence type="ECO:0008006" key="6">
    <source>
        <dbReference type="Google" id="ProtNLM"/>
    </source>
</evidence>
<dbReference type="InterPro" id="IPR036322">
    <property type="entry name" value="WD40_repeat_dom_sf"/>
</dbReference>
<keyword evidence="1 3" id="KW-0853">WD repeat</keyword>
<organism evidence="4 5">
    <name type="scientific">Limnothrix redekei LRLZ20PSL1</name>
    <dbReference type="NCBI Taxonomy" id="3112953"/>
    <lineage>
        <taxon>Bacteria</taxon>
        <taxon>Bacillati</taxon>
        <taxon>Cyanobacteriota</taxon>
        <taxon>Cyanophyceae</taxon>
        <taxon>Pseudanabaenales</taxon>
        <taxon>Pseudanabaenaceae</taxon>
        <taxon>Limnothrix</taxon>
    </lineage>
</organism>
<dbReference type="PROSITE" id="PS50082">
    <property type="entry name" value="WD_REPEATS_2"/>
    <property type="match status" value="2"/>
</dbReference>
<dbReference type="PROSITE" id="PS00678">
    <property type="entry name" value="WD_REPEATS_1"/>
    <property type="match status" value="1"/>
</dbReference>
<dbReference type="PROSITE" id="PS50294">
    <property type="entry name" value="WD_REPEATS_REGION"/>
    <property type="match status" value="2"/>
</dbReference>
<evidence type="ECO:0000256" key="2">
    <source>
        <dbReference type="ARBA" id="ARBA00022737"/>
    </source>
</evidence>
<dbReference type="Gene3D" id="2.130.10.10">
    <property type="entry name" value="YVTN repeat-like/Quinoprotein amine dehydrogenase"/>
    <property type="match status" value="1"/>
</dbReference>
<evidence type="ECO:0000256" key="1">
    <source>
        <dbReference type="ARBA" id="ARBA00022574"/>
    </source>
</evidence>
<sequence>NVASGQEIATLQGHSGWVLSVSWSPDGKTLATGSFDKTVKLWNVASGQEIATLQGHSGGVSSVSWSPDGKTLATDSYDNTVKLWPMTIDGLLDKACAYLKPYLTNPDHPERNSPKVCDYPSLIH</sequence>
<dbReference type="InterPro" id="IPR015943">
    <property type="entry name" value="WD40/YVTN_repeat-like_dom_sf"/>
</dbReference>
<protein>
    <recommendedName>
        <fullName evidence="6">WD40 repeat domain-containing protein</fullName>
    </recommendedName>
</protein>
<dbReference type="PANTHER" id="PTHR19848">
    <property type="entry name" value="WD40 REPEAT PROTEIN"/>
    <property type="match status" value="1"/>
</dbReference>
<dbReference type="Proteomes" id="UP001604335">
    <property type="component" value="Unassembled WGS sequence"/>
</dbReference>
<dbReference type="SUPFAM" id="SSF50978">
    <property type="entry name" value="WD40 repeat-like"/>
    <property type="match status" value="1"/>
</dbReference>
<feature type="repeat" description="WD" evidence="3">
    <location>
        <begin position="11"/>
        <end position="52"/>
    </location>
</feature>
<gene>
    <name evidence="4" type="ORF">VPK24_11240</name>
</gene>
<feature type="non-terminal residue" evidence="4">
    <location>
        <position position="1"/>
    </location>
</feature>
<dbReference type="EMBL" id="JAZAQF010000069">
    <property type="protein sequence ID" value="MFG3818211.1"/>
    <property type="molecule type" value="Genomic_DNA"/>
</dbReference>
<keyword evidence="2" id="KW-0677">Repeat</keyword>
<proteinExistence type="predicted"/>
<feature type="repeat" description="WD" evidence="3">
    <location>
        <begin position="53"/>
        <end position="84"/>
    </location>
</feature>
<dbReference type="Pfam" id="PF00400">
    <property type="entry name" value="WD40"/>
    <property type="match status" value="2"/>
</dbReference>
<evidence type="ECO:0000256" key="3">
    <source>
        <dbReference type="PROSITE-ProRule" id="PRU00221"/>
    </source>
</evidence>
<dbReference type="InterPro" id="IPR019775">
    <property type="entry name" value="WD40_repeat_CS"/>
</dbReference>
<name>A0ABW7CB00_9CYAN</name>
<dbReference type="InterPro" id="IPR001680">
    <property type="entry name" value="WD40_rpt"/>
</dbReference>
<evidence type="ECO:0000313" key="4">
    <source>
        <dbReference type="EMBL" id="MFG3818211.1"/>
    </source>
</evidence>
<keyword evidence="5" id="KW-1185">Reference proteome</keyword>
<dbReference type="PANTHER" id="PTHR19848:SF8">
    <property type="entry name" value="F-BOX AND WD REPEAT DOMAIN CONTAINING 7"/>
    <property type="match status" value="1"/>
</dbReference>
<reference evidence="5" key="1">
    <citation type="journal article" date="2024" name="Algal Res.">
        <title>Biochemical, toxicological and genomic investigation of a high-biomass producing Limnothrix strain isolated from Italian shallow drinking water reservoir.</title>
        <authorList>
            <person name="Simonazzi M."/>
            <person name="Shishido T.K."/>
            <person name="Delbaje E."/>
            <person name="Wahlsten M."/>
            <person name="Fewer D.P."/>
            <person name="Sivonen K."/>
            <person name="Pezzolesi L."/>
            <person name="Pistocchi R."/>
        </authorList>
    </citation>
    <scope>NUCLEOTIDE SEQUENCE [LARGE SCALE GENOMIC DNA]</scope>
    <source>
        <strain evidence="5">LRLZ20PSL1</strain>
    </source>
</reference>
<dbReference type="SMART" id="SM00320">
    <property type="entry name" value="WD40"/>
    <property type="match status" value="2"/>
</dbReference>
<evidence type="ECO:0000313" key="5">
    <source>
        <dbReference type="Proteomes" id="UP001604335"/>
    </source>
</evidence>
<accession>A0ABW7CB00</accession>
<comment type="caution">
    <text evidence="4">The sequence shown here is derived from an EMBL/GenBank/DDBJ whole genome shotgun (WGS) entry which is preliminary data.</text>
</comment>